<dbReference type="EMBL" id="CAFBMK010000268">
    <property type="protein sequence ID" value="CAB4943679.1"/>
    <property type="molecule type" value="Genomic_DNA"/>
</dbReference>
<sequence>MLVPSALRGRIGVFAGGLLIALLLLAVVPRVAPGAPSSSALQGTIDQQKDRERSLASTAERLGALEASATRALQAAQSRLAEVQQEHDAAQRRLATTTGDLRATRARLVRLRRRLEQGRDQLAAVLRTRYTADKPDVVSVMVSSRGFTDLLERVNFLRRIQSSDTRLVGIVRDSRDEAKEDEDDLASLRRTQARQAQAAAQRRDAMASMAAGLAERRASVAAARQARLAALSTARSKRRGAERTLAKLVAAQEKAARQFTAPSSTPKALGGAKGASGGWAIPWSVVQCESGGQNFTPNSAGASGYYQFMVATWKGLGGSTPQAYQASKAEQDRLAAKLWDGGRGAGNWDCAAMVGIR</sequence>
<dbReference type="Pfam" id="PF06737">
    <property type="entry name" value="Transglycosylas"/>
    <property type="match status" value="1"/>
</dbReference>
<evidence type="ECO:0000256" key="2">
    <source>
        <dbReference type="SAM" id="Coils"/>
    </source>
</evidence>
<keyword evidence="1" id="KW-0378">Hydrolase</keyword>
<protein>
    <submittedName>
        <fullName evidence="5">Unannotated protein</fullName>
    </submittedName>
</protein>
<feature type="region of interest" description="Disordered" evidence="3">
    <location>
        <begin position="34"/>
        <end position="53"/>
    </location>
</feature>
<evidence type="ECO:0000259" key="4">
    <source>
        <dbReference type="Pfam" id="PF06737"/>
    </source>
</evidence>
<proteinExistence type="predicted"/>
<dbReference type="Gene3D" id="6.10.250.3150">
    <property type="match status" value="1"/>
</dbReference>
<dbReference type="Gene3D" id="1.10.530.10">
    <property type="match status" value="1"/>
</dbReference>
<name>A0A6J7JLP0_9ZZZZ</name>
<accession>A0A6J7JLP0</accession>
<dbReference type="AlphaFoldDB" id="A0A6J7JLP0"/>
<evidence type="ECO:0000256" key="3">
    <source>
        <dbReference type="SAM" id="MobiDB-lite"/>
    </source>
</evidence>
<dbReference type="SUPFAM" id="SSF53955">
    <property type="entry name" value="Lysozyme-like"/>
    <property type="match status" value="1"/>
</dbReference>
<organism evidence="5">
    <name type="scientific">freshwater metagenome</name>
    <dbReference type="NCBI Taxonomy" id="449393"/>
    <lineage>
        <taxon>unclassified sequences</taxon>
        <taxon>metagenomes</taxon>
        <taxon>ecological metagenomes</taxon>
    </lineage>
</organism>
<dbReference type="InterPro" id="IPR010618">
    <property type="entry name" value="RPF"/>
</dbReference>
<feature type="domain" description="Resuscitation-promoting factor core lysozyme-like" evidence="4">
    <location>
        <begin position="285"/>
        <end position="350"/>
    </location>
</feature>
<dbReference type="GO" id="GO:0016787">
    <property type="term" value="F:hydrolase activity"/>
    <property type="evidence" value="ECO:0007669"/>
    <property type="project" value="UniProtKB-KW"/>
</dbReference>
<feature type="coiled-coil region" evidence="2">
    <location>
        <begin position="66"/>
        <end position="128"/>
    </location>
</feature>
<gene>
    <name evidence="5" type="ORF">UFOPK3564_03099</name>
</gene>
<reference evidence="5" key="1">
    <citation type="submission" date="2020-05" db="EMBL/GenBank/DDBJ databases">
        <authorList>
            <person name="Chiriac C."/>
            <person name="Salcher M."/>
            <person name="Ghai R."/>
            <person name="Kavagutti S V."/>
        </authorList>
    </citation>
    <scope>NUCLEOTIDE SEQUENCE</scope>
</reference>
<evidence type="ECO:0000256" key="1">
    <source>
        <dbReference type="ARBA" id="ARBA00022801"/>
    </source>
</evidence>
<evidence type="ECO:0000313" key="5">
    <source>
        <dbReference type="EMBL" id="CAB4943679.1"/>
    </source>
</evidence>
<keyword evidence="2" id="KW-0175">Coiled coil</keyword>
<dbReference type="InterPro" id="IPR023346">
    <property type="entry name" value="Lysozyme-like_dom_sf"/>
</dbReference>